<evidence type="ECO:0000313" key="2">
    <source>
        <dbReference type="EMBL" id="MFD2158950.1"/>
    </source>
</evidence>
<dbReference type="GO" id="GO:0016740">
    <property type="term" value="F:transferase activity"/>
    <property type="evidence" value="ECO:0007669"/>
    <property type="project" value="UniProtKB-KW"/>
</dbReference>
<accession>A0ABW4ZB51</accession>
<evidence type="ECO:0000313" key="3">
    <source>
        <dbReference type="Proteomes" id="UP001597389"/>
    </source>
</evidence>
<dbReference type="PANTHER" id="PTHR12788:SF10">
    <property type="entry name" value="PROTEIN-TYROSINE SULFOTRANSFERASE"/>
    <property type="match status" value="1"/>
</dbReference>
<name>A0ABW4ZB51_9BACT</name>
<organism evidence="2 3">
    <name type="scientific">Rubritalea tangerina</name>
    <dbReference type="NCBI Taxonomy" id="430798"/>
    <lineage>
        <taxon>Bacteria</taxon>
        <taxon>Pseudomonadati</taxon>
        <taxon>Verrucomicrobiota</taxon>
        <taxon>Verrucomicrobiia</taxon>
        <taxon>Verrucomicrobiales</taxon>
        <taxon>Rubritaleaceae</taxon>
        <taxon>Rubritalea</taxon>
    </lineage>
</organism>
<dbReference type="Gene3D" id="3.40.50.300">
    <property type="entry name" value="P-loop containing nucleotide triphosphate hydrolases"/>
    <property type="match status" value="1"/>
</dbReference>
<comment type="caution">
    <text evidence="2">The sequence shown here is derived from an EMBL/GenBank/DDBJ whole genome shotgun (WGS) entry which is preliminary data.</text>
</comment>
<dbReference type="EMBL" id="JBHUJB010000035">
    <property type="protein sequence ID" value="MFD2158950.1"/>
    <property type="molecule type" value="Genomic_DNA"/>
</dbReference>
<dbReference type="RefSeq" id="WP_377087255.1">
    <property type="nucleotide sequence ID" value="NZ_JBHSJL010000014.1"/>
</dbReference>
<keyword evidence="3" id="KW-1185">Reference proteome</keyword>
<dbReference type="PANTHER" id="PTHR12788">
    <property type="entry name" value="PROTEIN-TYROSINE SULFOTRANSFERASE 2"/>
    <property type="match status" value="1"/>
</dbReference>
<dbReference type="SUPFAM" id="SSF52540">
    <property type="entry name" value="P-loop containing nucleoside triphosphate hydrolases"/>
    <property type="match status" value="1"/>
</dbReference>
<proteinExistence type="predicted"/>
<dbReference type="Proteomes" id="UP001597389">
    <property type="component" value="Unassembled WGS sequence"/>
</dbReference>
<dbReference type="EC" id="2.8.2.-" evidence="2"/>
<dbReference type="InterPro" id="IPR026634">
    <property type="entry name" value="TPST-like"/>
</dbReference>
<sequence>MKLLIHDFYVGFRAKLYLSHVGKVLRRAILNHRLQANQDVAPCFIVGCGHSGTSLLVSILDEHPKVKALNGENYDFWVWSSPRKIREKFTETFLNINEDAMIPLEKTPKHIHCLDEIFRCYPRAKVIYLHRDPRAVVPSLMNRGSRVSQAINRWIYDNRAIKKYEHDERVCKLSFEQLVKFPKKNIENICNFLGVEFDVATLEHHKTKRDWYGSNVNHRLHAQRRYQQINKAIDASYADKWKSTTSPDLIKKNRAQVLISNVVVGV</sequence>
<evidence type="ECO:0000256" key="1">
    <source>
        <dbReference type="ARBA" id="ARBA00022679"/>
    </source>
</evidence>
<dbReference type="InterPro" id="IPR027417">
    <property type="entry name" value="P-loop_NTPase"/>
</dbReference>
<dbReference type="Pfam" id="PF13469">
    <property type="entry name" value="Sulfotransfer_3"/>
    <property type="match status" value="1"/>
</dbReference>
<keyword evidence="1 2" id="KW-0808">Transferase</keyword>
<protein>
    <submittedName>
        <fullName evidence="2">Sulfotransferase family protein</fullName>
        <ecNumber evidence="2">2.8.2.-</ecNumber>
    </submittedName>
</protein>
<gene>
    <name evidence="2" type="ORF">ACFSW8_08580</name>
</gene>
<reference evidence="3" key="1">
    <citation type="journal article" date="2019" name="Int. J. Syst. Evol. Microbiol.">
        <title>The Global Catalogue of Microorganisms (GCM) 10K type strain sequencing project: providing services to taxonomists for standard genome sequencing and annotation.</title>
        <authorList>
            <consortium name="The Broad Institute Genomics Platform"/>
            <consortium name="The Broad Institute Genome Sequencing Center for Infectious Disease"/>
            <person name="Wu L."/>
            <person name="Ma J."/>
        </authorList>
    </citation>
    <scope>NUCLEOTIDE SEQUENCE [LARGE SCALE GENOMIC DNA]</scope>
    <source>
        <strain evidence="3">CCUG 57942</strain>
    </source>
</reference>